<dbReference type="OMA" id="ICNDAMI"/>
<proteinExistence type="inferred from homology"/>
<feature type="binding site" description="axial binding residue" evidence="12">
    <location>
        <position position="459"/>
    </location>
    <ligand>
        <name>heme</name>
        <dbReference type="ChEBI" id="CHEBI:30413"/>
    </ligand>
    <ligandPart>
        <name>Fe</name>
        <dbReference type="ChEBI" id="CHEBI:18248"/>
    </ligandPart>
</feature>
<dbReference type="GO" id="GO:0016705">
    <property type="term" value="F:oxidoreductase activity, acting on paired donors, with incorporation or reduction of molecular oxygen"/>
    <property type="evidence" value="ECO:0007669"/>
    <property type="project" value="InterPro"/>
</dbReference>
<evidence type="ECO:0000256" key="1">
    <source>
        <dbReference type="ARBA" id="ARBA00001971"/>
    </source>
</evidence>
<dbReference type="GO" id="GO:0004497">
    <property type="term" value="F:monooxygenase activity"/>
    <property type="evidence" value="ECO:0007669"/>
    <property type="project" value="UniProtKB-KW"/>
</dbReference>
<dbReference type="OrthoDB" id="1844152at2759"/>
<accession>A0A1L9UYW3</accession>
<sequence length="513" mass="58882">MAIIILSILYNHPLASLGIAGVILLSLRQWAQRYKPRVQVPVVGGEGLYESWKAARRWSRCAPRLLQEGYKAHKDFAFQVATPSGWDVCICNDAMIREYLNAPDEYLSSTAPIQGFFQSRYTAPGLFHKIPSSTMSKALAWSRTRTRSTDHYFPSFIEELEYSFTQEVGNKIHTQDGWNEFDCFTISRRLIMGLVAKLLIGDECRNPATIDLFCDYTAEMLVGGPYIRGFPDFLKPVIARSSRVVRLSNQMQKLFLDLIKKREDRSEKTAKEDQQPEDLTSWFWCWSQQEPNNSLTDLDIAQLLAANTFGASFNTTVVLVQCLCELATRPEYIGPLRDEIISTIRTYDNTWTKDGIDSMKKLDSFIKETHRYNCFDYAGTPRVVKKDFAFKNGLRIPKGTVVFTPNAPMLFDNEYIQDPHVFDGFRFYDLACGSKTPEAFRYTSTNSRYLQFGDGKHVCPGRFFAADELRLILAYLLFHFDIKMQDRLPEGFKITRNNLSNLRVNILLKRISG</sequence>
<evidence type="ECO:0000256" key="12">
    <source>
        <dbReference type="PIRSR" id="PIRSR602403-1"/>
    </source>
</evidence>
<evidence type="ECO:0000313" key="14">
    <source>
        <dbReference type="EMBL" id="OJJ76885.1"/>
    </source>
</evidence>
<keyword evidence="9 12" id="KW-0408">Iron</keyword>
<evidence type="ECO:0000256" key="13">
    <source>
        <dbReference type="RuleBase" id="RU000461"/>
    </source>
</evidence>
<evidence type="ECO:0000256" key="9">
    <source>
        <dbReference type="ARBA" id="ARBA00023004"/>
    </source>
</evidence>
<comment type="cofactor">
    <cofactor evidence="1 12">
        <name>heme</name>
        <dbReference type="ChEBI" id="CHEBI:30413"/>
    </cofactor>
</comment>
<keyword evidence="11" id="KW-0472">Membrane</keyword>
<evidence type="ECO:0000313" key="15">
    <source>
        <dbReference type="Proteomes" id="UP000184499"/>
    </source>
</evidence>
<dbReference type="SUPFAM" id="SSF48264">
    <property type="entry name" value="Cytochrome P450"/>
    <property type="match status" value="1"/>
</dbReference>
<reference evidence="15" key="1">
    <citation type="journal article" date="2017" name="Genome Biol.">
        <title>Comparative genomics reveals high biological diversity and specific adaptations in the industrially and medically important fungal genus Aspergillus.</title>
        <authorList>
            <person name="de Vries R.P."/>
            <person name="Riley R."/>
            <person name="Wiebenga A."/>
            <person name="Aguilar-Osorio G."/>
            <person name="Amillis S."/>
            <person name="Uchima C.A."/>
            <person name="Anderluh G."/>
            <person name="Asadollahi M."/>
            <person name="Askin M."/>
            <person name="Barry K."/>
            <person name="Battaglia E."/>
            <person name="Bayram O."/>
            <person name="Benocci T."/>
            <person name="Braus-Stromeyer S.A."/>
            <person name="Caldana C."/>
            <person name="Canovas D."/>
            <person name="Cerqueira G.C."/>
            <person name="Chen F."/>
            <person name="Chen W."/>
            <person name="Choi C."/>
            <person name="Clum A."/>
            <person name="Dos Santos R.A."/>
            <person name="Damasio A.R."/>
            <person name="Diallinas G."/>
            <person name="Emri T."/>
            <person name="Fekete E."/>
            <person name="Flipphi M."/>
            <person name="Freyberg S."/>
            <person name="Gallo A."/>
            <person name="Gournas C."/>
            <person name="Habgood R."/>
            <person name="Hainaut M."/>
            <person name="Harispe M.L."/>
            <person name="Henrissat B."/>
            <person name="Hilden K.S."/>
            <person name="Hope R."/>
            <person name="Hossain A."/>
            <person name="Karabika E."/>
            <person name="Karaffa L."/>
            <person name="Karanyi Z."/>
            <person name="Krasevec N."/>
            <person name="Kuo A."/>
            <person name="Kusch H."/>
            <person name="LaButti K."/>
            <person name="Lagendijk E.L."/>
            <person name="Lapidus A."/>
            <person name="Levasseur A."/>
            <person name="Lindquist E."/>
            <person name="Lipzen A."/>
            <person name="Logrieco A.F."/>
            <person name="MacCabe A."/>
            <person name="Maekelae M.R."/>
            <person name="Malavazi I."/>
            <person name="Melin P."/>
            <person name="Meyer V."/>
            <person name="Mielnichuk N."/>
            <person name="Miskei M."/>
            <person name="Molnar A.P."/>
            <person name="Mule G."/>
            <person name="Ngan C.Y."/>
            <person name="Orejas M."/>
            <person name="Orosz E."/>
            <person name="Ouedraogo J.P."/>
            <person name="Overkamp K.M."/>
            <person name="Park H.-S."/>
            <person name="Perrone G."/>
            <person name="Piumi F."/>
            <person name="Punt P.J."/>
            <person name="Ram A.F."/>
            <person name="Ramon A."/>
            <person name="Rauscher S."/>
            <person name="Record E."/>
            <person name="Riano-Pachon D.M."/>
            <person name="Robert V."/>
            <person name="Roehrig J."/>
            <person name="Ruller R."/>
            <person name="Salamov A."/>
            <person name="Salih N.S."/>
            <person name="Samson R.A."/>
            <person name="Sandor E."/>
            <person name="Sanguinetti M."/>
            <person name="Schuetze T."/>
            <person name="Sepcic K."/>
            <person name="Shelest E."/>
            <person name="Sherlock G."/>
            <person name="Sophianopoulou V."/>
            <person name="Squina F.M."/>
            <person name="Sun H."/>
            <person name="Susca A."/>
            <person name="Todd R.B."/>
            <person name="Tsang A."/>
            <person name="Unkles S.E."/>
            <person name="van de Wiele N."/>
            <person name="van Rossen-Uffink D."/>
            <person name="Oliveira J.V."/>
            <person name="Vesth T.C."/>
            <person name="Visser J."/>
            <person name="Yu J.-H."/>
            <person name="Zhou M."/>
            <person name="Andersen M.R."/>
            <person name="Archer D.B."/>
            <person name="Baker S.E."/>
            <person name="Benoit I."/>
            <person name="Brakhage A.A."/>
            <person name="Braus G.H."/>
            <person name="Fischer R."/>
            <person name="Frisvad J.C."/>
            <person name="Goldman G.H."/>
            <person name="Houbraken J."/>
            <person name="Oakley B."/>
            <person name="Pocsi I."/>
            <person name="Scazzocchio C."/>
            <person name="Seiboth B."/>
            <person name="vanKuyk P.A."/>
            <person name="Wortman J."/>
            <person name="Dyer P.S."/>
            <person name="Grigoriev I.V."/>
        </authorList>
    </citation>
    <scope>NUCLEOTIDE SEQUENCE [LARGE SCALE GENOMIC DNA]</scope>
    <source>
        <strain evidence="15">CBS 101740 / IMI 381727 / IBT 21946</strain>
    </source>
</reference>
<gene>
    <name evidence="14" type="ORF">ASPBRDRAFT_219125</name>
</gene>
<evidence type="ECO:0000256" key="8">
    <source>
        <dbReference type="ARBA" id="ARBA00023002"/>
    </source>
</evidence>
<dbReference type="PANTHER" id="PTHR46206:SF5">
    <property type="entry name" value="P450, PUTATIVE (EUROFUNG)-RELATED"/>
    <property type="match status" value="1"/>
</dbReference>
<dbReference type="InterPro" id="IPR002403">
    <property type="entry name" value="Cyt_P450_E_grp-IV"/>
</dbReference>
<protein>
    <recommendedName>
        <fullName evidence="16">Cytochrome P450</fullName>
    </recommendedName>
</protein>
<keyword evidence="4 12" id="KW-0349">Heme</keyword>
<comment type="similarity">
    <text evidence="3 13">Belongs to the cytochrome P450 family.</text>
</comment>
<dbReference type="GO" id="GO:0019748">
    <property type="term" value="P:secondary metabolic process"/>
    <property type="evidence" value="ECO:0007669"/>
    <property type="project" value="UniProtKB-ARBA"/>
</dbReference>
<evidence type="ECO:0008006" key="16">
    <source>
        <dbReference type="Google" id="ProtNLM"/>
    </source>
</evidence>
<evidence type="ECO:0000256" key="10">
    <source>
        <dbReference type="ARBA" id="ARBA00023033"/>
    </source>
</evidence>
<evidence type="ECO:0000256" key="4">
    <source>
        <dbReference type="ARBA" id="ARBA00022617"/>
    </source>
</evidence>
<keyword evidence="6 12" id="KW-0479">Metal-binding</keyword>
<dbReference type="GeneID" id="93574458"/>
<keyword evidence="15" id="KW-1185">Reference proteome</keyword>
<dbReference type="Gene3D" id="1.10.630.10">
    <property type="entry name" value="Cytochrome P450"/>
    <property type="match status" value="1"/>
</dbReference>
<dbReference type="Pfam" id="PF00067">
    <property type="entry name" value="p450"/>
    <property type="match status" value="1"/>
</dbReference>
<dbReference type="Proteomes" id="UP000184499">
    <property type="component" value="Unassembled WGS sequence"/>
</dbReference>
<dbReference type="GO" id="GO:0005506">
    <property type="term" value="F:iron ion binding"/>
    <property type="evidence" value="ECO:0007669"/>
    <property type="project" value="InterPro"/>
</dbReference>
<dbReference type="InterPro" id="IPR017972">
    <property type="entry name" value="Cyt_P450_CS"/>
</dbReference>
<evidence type="ECO:0000256" key="7">
    <source>
        <dbReference type="ARBA" id="ARBA00022989"/>
    </source>
</evidence>
<dbReference type="GO" id="GO:0016020">
    <property type="term" value="C:membrane"/>
    <property type="evidence" value="ECO:0007669"/>
    <property type="project" value="UniProtKB-SubCell"/>
</dbReference>
<dbReference type="EMBL" id="KV878679">
    <property type="protein sequence ID" value="OJJ76885.1"/>
    <property type="molecule type" value="Genomic_DNA"/>
</dbReference>
<dbReference type="GO" id="GO:0020037">
    <property type="term" value="F:heme binding"/>
    <property type="evidence" value="ECO:0007669"/>
    <property type="project" value="InterPro"/>
</dbReference>
<dbReference type="VEuPathDB" id="FungiDB:ASPBRDRAFT_219125"/>
<dbReference type="RefSeq" id="XP_067484132.1">
    <property type="nucleotide sequence ID" value="XM_067621970.1"/>
</dbReference>
<keyword evidence="5" id="KW-0812">Transmembrane</keyword>
<keyword evidence="7" id="KW-1133">Transmembrane helix</keyword>
<evidence type="ECO:0000256" key="3">
    <source>
        <dbReference type="ARBA" id="ARBA00010617"/>
    </source>
</evidence>
<comment type="subcellular location">
    <subcellularLocation>
        <location evidence="2">Membrane</location>
    </subcellularLocation>
</comment>
<evidence type="ECO:0000256" key="5">
    <source>
        <dbReference type="ARBA" id="ARBA00022692"/>
    </source>
</evidence>
<dbReference type="InterPro" id="IPR001128">
    <property type="entry name" value="Cyt_P450"/>
</dbReference>
<evidence type="ECO:0000256" key="6">
    <source>
        <dbReference type="ARBA" id="ARBA00022723"/>
    </source>
</evidence>
<evidence type="ECO:0000256" key="11">
    <source>
        <dbReference type="ARBA" id="ARBA00023136"/>
    </source>
</evidence>
<dbReference type="PROSITE" id="PS00086">
    <property type="entry name" value="CYTOCHROME_P450"/>
    <property type="match status" value="1"/>
</dbReference>
<name>A0A1L9UYW3_ASPBC</name>
<organism evidence="14 15">
    <name type="scientific">Aspergillus brasiliensis (strain CBS 101740 / IMI 381727 / IBT 21946)</name>
    <dbReference type="NCBI Taxonomy" id="767769"/>
    <lineage>
        <taxon>Eukaryota</taxon>
        <taxon>Fungi</taxon>
        <taxon>Dikarya</taxon>
        <taxon>Ascomycota</taxon>
        <taxon>Pezizomycotina</taxon>
        <taxon>Eurotiomycetes</taxon>
        <taxon>Eurotiomycetidae</taxon>
        <taxon>Eurotiales</taxon>
        <taxon>Aspergillaceae</taxon>
        <taxon>Aspergillus</taxon>
        <taxon>Aspergillus subgen. Circumdati</taxon>
    </lineage>
</organism>
<dbReference type="STRING" id="767769.A0A1L9UYW3"/>
<dbReference type="PANTHER" id="PTHR46206">
    <property type="entry name" value="CYTOCHROME P450"/>
    <property type="match status" value="1"/>
</dbReference>
<dbReference type="AlphaFoldDB" id="A0A1L9UYW3"/>
<dbReference type="InterPro" id="IPR036396">
    <property type="entry name" value="Cyt_P450_sf"/>
</dbReference>
<keyword evidence="8 13" id="KW-0560">Oxidoreductase</keyword>
<dbReference type="PRINTS" id="PR00465">
    <property type="entry name" value="EP450IV"/>
</dbReference>
<evidence type="ECO:0000256" key="2">
    <source>
        <dbReference type="ARBA" id="ARBA00004370"/>
    </source>
</evidence>
<dbReference type="CDD" id="cd11041">
    <property type="entry name" value="CYP503A1-like"/>
    <property type="match status" value="1"/>
</dbReference>
<keyword evidence="10 13" id="KW-0503">Monooxygenase</keyword>